<keyword evidence="16" id="KW-1185">Reference proteome</keyword>
<dbReference type="SUPFAM" id="SSF51011">
    <property type="entry name" value="Glycosyl hydrolase domain"/>
    <property type="match status" value="1"/>
</dbReference>
<keyword evidence="5 10" id="KW-0378">Hydrolase</keyword>
<accession>A0A6G0WWQ2</accession>
<keyword evidence="6" id="KW-0256">Endoplasmic reticulum</keyword>
<dbReference type="SUPFAM" id="SSF51445">
    <property type="entry name" value="(Trans)glycosidases"/>
    <property type="match status" value="1"/>
</dbReference>
<dbReference type="Proteomes" id="UP000481153">
    <property type="component" value="Unassembled WGS sequence"/>
</dbReference>
<dbReference type="AlphaFoldDB" id="A0A6G0WWQ2"/>
<dbReference type="CDD" id="cd06603">
    <property type="entry name" value="GH31_GANC_GANAB_alpha"/>
    <property type="match status" value="1"/>
</dbReference>
<evidence type="ECO:0000256" key="11">
    <source>
        <dbReference type="SAM" id="SignalP"/>
    </source>
</evidence>
<evidence type="ECO:0000256" key="10">
    <source>
        <dbReference type="RuleBase" id="RU361185"/>
    </source>
</evidence>
<feature type="signal peptide" evidence="11">
    <location>
        <begin position="1"/>
        <end position="19"/>
    </location>
</feature>
<evidence type="ECO:0000313" key="15">
    <source>
        <dbReference type="EMBL" id="KAF0731925.1"/>
    </source>
</evidence>
<dbReference type="GO" id="GO:0030246">
    <property type="term" value="F:carbohydrate binding"/>
    <property type="evidence" value="ECO:0007669"/>
    <property type="project" value="InterPro"/>
</dbReference>
<sequence length="978" mass="110183">MVRLTFLIAALSLASLVGAVDRSKFRKCEQAAFCASQRQSSTPEDPLNGYTIVESKSNEATTSLFHFTLSSPKKQPLYAALSFLKTGTVRLRASEVPFEGALYDEHTEDNDITKPRWQPKDVLVDTTRTLFRRLKESPVTKIEAEDIAFESLDANIPRTLVVLRGKQFSMDVFIGGERLVSTNTLGKLHFDARKRSDDASEKASSDKAVDVHGGKEIVDYGEDGLAIYADGTRQVKGTDTPEEEETSLTKFQESFGGHTDNKKYGSTAVGLDVHFHGPSRYLYGIPEHASDLVLKDTLSPDKTPLTDPYRLYNLDVFEYELNEPMALYGHIPMIMAASPSNTVGVFWYNPSETFVDISTPSTVEKTTHWMSESGWIDLFILPGTSPATVSEQFTTLTGRASLPPVFALGYHQCRWNYKNELDVSRVNEGFDTHVIPYDVLWLDIEHTDGKRYFTWDKHAFPTPLEMHKPLSAVGRKIVTIVDPHMKRDSNYVVHADAQAQQVYITDDSGKEFDGWCWPGSSSYVDFTSPFARRWWASQFRLDKYLGSTLDTYTWNDMNEPSVFNGPEVSMPKSSLSRAGVEHREWHNLYGYYMQRATMEGQMVRQLPSVPSPEEPIPLTNTMERPFVLSRAFFAGSQRYGAVWTGDNTATWDHLNYATKMLLSMNVASLTFVGADIGGFFGSPDVELLTRWTQAATYQPFFRNHAHHDSDRREPWVFGEPHTGRIRESIRRRYAILPYIYTTFATCSETGLPIMRPLWMDYTKDVKTFPVEDSFLFGSDYLVHPITTAGATSADVYLPGKGMTWYNINESFKKYAGAETYTVAAPIDFIPVFQRGGSVIPQRWRVRRSSSLMRKDPYTLVMALDRFKTATGELYLDDEHTFAYDVEKASSKVRYSYGHGVISPAVSSRGFETSATIERIVIVGREGPAKSVELFVKGANGVETVVPLESSYDAIEDKLTIRKPGVGVLTDNWRIEVVA</sequence>
<evidence type="ECO:0000259" key="12">
    <source>
        <dbReference type="Pfam" id="PF01055"/>
    </source>
</evidence>
<dbReference type="CDD" id="cd14752">
    <property type="entry name" value="GH31_N"/>
    <property type="match status" value="1"/>
</dbReference>
<feature type="domain" description="Glycoside hydrolase family 31 TIM barrel" evidence="12">
    <location>
        <begin position="401"/>
        <end position="741"/>
    </location>
</feature>
<comment type="pathway">
    <text evidence="2">Glycan metabolism; N-glycan metabolism.</text>
</comment>
<evidence type="ECO:0000256" key="3">
    <source>
        <dbReference type="ARBA" id="ARBA00007806"/>
    </source>
</evidence>
<feature type="chain" id="PRO_5026021536" description="Glucosidase II subunit alpha" evidence="11">
    <location>
        <begin position="20"/>
        <end position="978"/>
    </location>
</feature>
<name>A0A6G0WWQ2_9STRA</name>
<dbReference type="Gene3D" id="3.20.20.80">
    <property type="entry name" value="Glycosidases"/>
    <property type="match status" value="1"/>
</dbReference>
<evidence type="ECO:0000256" key="2">
    <source>
        <dbReference type="ARBA" id="ARBA00004833"/>
    </source>
</evidence>
<dbReference type="GO" id="GO:0090599">
    <property type="term" value="F:alpha-glucosidase activity"/>
    <property type="evidence" value="ECO:0007669"/>
    <property type="project" value="TreeGrafter"/>
</dbReference>
<evidence type="ECO:0000256" key="6">
    <source>
        <dbReference type="ARBA" id="ARBA00022824"/>
    </source>
</evidence>
<comment type="caution">
    <text evidence="15">The sequence shown here is derived from an EMBL/GenBank/DDBJ whole genome shotgun (WGS) entry which is preliminary data.</text>
</comment>
<comment type="similarity">
    <text evidence="3 10">Belongs to the glycosyl hydrolase 31 family.</text>
</comment>
<evidence type="ECO:0000259" key="14">
    <source>
        <dbReference type="Pfam" id="PF21365"/>
    </source>
</evidence>
<dbReference type="GO" id="GO:0005975">
    <property type="term" value="P:carbohydrate metabolic process"/>
    <property type="evidence" value="ECO:0007669"/>
    <property type="project" value="InterPro"/>
</dbReference>
<dbReference type="InterPro" id="IPR017853">
    <property type="entry name" value="GH"/>
</dbReference>
<evidence type="ECO:0000256" key="9">
    <source>
        <dbReference type="ARBA" id="ARBA00042895"/>
    </source>
</evidence>
<evidence type="ECO:0000313" key="16">
    <source>
        <dbReference type="Proteomes" id="UP000481153"/>
    </source>
</evidence>
<dbReference type="InterPro" id="IPR048395">
    <property type="entry name" value="Glyco_hydro_31_C"/>
</dbReference>
<dbReference type="InterPro" id="IPR011013">
    <property type="entry name" value="Gal_mutarotase_sf_dom"/>
</dbReference>
<reference evidence="15 16" key="1">
    <citation type="submission" date="2019-07" db="EMBL/GenBank/DDBJ databases">
        <title>Genomics analysis of Aphanomyces spp. identifies a new class of oomycete effector associated with host adaptation.</title>
        <authorList>
            <person name="Gaulin E."/>
        </authorList>
    </citation>
    <scope>NUCLEOTIDE SEQUENCE [LARGE SCALE GENOMIC DNA]</scope>
    <source>
        <strain evidence="15 16">ATCC 201684</strain>
    </source>
</reference>
<feature type="domain" description="Glycosyl hydrolase family 31 C-terminal" evidence="14">
    <location>
        <begin position="750"/>
        <end position="839"/>
    </location>
</feature>
<dbReference type="FunFam" id="2.60.40.1180:FF:000023">
    <property type="entry name" value="neutral alpha-glucosidase AB isoform X2"/>
    <property type="match status" value="1"/>
</dbReference>
<dbReference type="PANTHER" id="PTHR22762:SF54">
    <property type="entry name" value="BCDNA.GH04962"/>
    <property type="match status" value="1"/>
</dbReference>
<dbReference type="InterPro" id="IPR013780">
    <property type="entry name" value="Glyco_hydro_b"/>
</dbReference>
<gene>
    <name evidence="15" type="ORF">Ae201684_010878</name>
</gene>
<comment type="subcellular location">
    <subcellularLocation>
        <location evidence="1">Endoplasmic reticulum</location>
    </subcellularLocation>
</comment>
<evidence type="ECO:0000256" key="7">
    <source>
        <dbReference type="ARBA" id="ARBA00023180"/>
    </source>
</evidence>
<dbReference type="Pfam" id="PF13802">
    <property type="entry name" value="Gal_mutarotas_2"/>
    <property type="match status" value="1"/>
</dbReference>
<dbReference type="PANTHER" id="PTHR22762">
    <property type="entry name" value="ALPHA-GLUCOSIDASE"/>
    <property type="match status" value="1"/>
</dbReference>
<dbReference type="SUPFAM" id="SSF74650">
    <property type="entry name" value="Galactose mutarotase-like"/>
    <property type="match status" value="1"/>
</dbReference>
<keyword evidence="7" id="KW-0325">Glycoprotein</keyword>
<evidence type="ECO:0000259" key="13">
    <source>
        <dbReference type="Pfam" id="PF13802"/>
    </source>
</evidence>
<dbReference type="GO" id="GO:0005783">
    <property type="term" value="C:endoplasmic reticulum"/>
    <property type="evidence" value="ECO:0007669"/>
    <property type="project" value="UniProtKB-SubCell"/>
</dbReference>
<evidence type="ECO:0000256" key="4">
    <source>
        <dbReference type="ARBA" id="ARBA00022729"/>
    </source>
</evidence>
<dbReference type="FunFam" id="3.20.20.80:FF:000039">
    <property type="entry name" value="Glucosidase, alpha neutral C"/>
    <property type="match status" value="1"/>
</dbReference>
<dbReference type="GO" id="GO:0006491">
    <property type="term" value="P:N-glycan processing"/>
    <property type="evidence" value="ECO:0007669"/>
    <property type="project" value="TreeGrafter"/>
</dbReference>
<feature type="domain" description="Glycoside hydrolase family 31 N-terminal" evidence="13">
    <location>
        <begin position="81"/>
        <end position="356"/>
    </location>
</feature>
<dbReference type="InterPro" id="IPR025887">
    <property type="entry name" value="Glyco_hydro_31_N_dom"/>
</dbReference>
<dbReference type="Pfam" id="PF01055">
    <property type="entry name" value="Glyco_hydro_31_2nd"/>
    <property type="match status" value="1"/>
</dbReference>
<evidence type="ECO:0000256" key="8">
    <source>
        <dbReference type="ARBA" id="ARBA00023295"/>
    </source>
</evidence>
<proteinExistence type="inferred from homology"/>
<dbReference type="Pfam" id="PF21365">
    <property type="entry name" value="Glyco_hydro_31_3rd"/>
    <property type="match status" value="1"/>
</dbReference>
<dbReference type="Gene3D" id="2.60.40.1180">
    <property type="entry name" value="Golgi alpha-mannosidase II"/>
    <property type="match status" value="2"/>
</dbReference>
<evidence type="ECO:0000256" key="1">
    <source>
        <dbReference type="ARBA" id="ARBA00004240"/>
    </source>
</evidence>
<keyword evidence="8 10" id="KW-0326">Glycosidase</keyword>
<dbReference type="EMBL" id="VJMJ01000138">
    <property type="protein sequence ID" value="KAF0731925.1"/>
    <property type="molecule type" value="Genomic_DNA"/>
</dbReference>
<keyword evidence="4 11" id="KW-0732">Signal</keyword>
<organism evidence="15 16">
    <name type="scientific">Aphanomyces euteiches</name>
    <dbReference type="NCBI Taxonomy" id="100861"/>
    <lineage>
        <taxon>Eukaryota</taxon>
        <taxon>Sar</taxon>
        <taxon>Stramenopiles</taxon>
        <taxon>Oomycota</taxon>
        <taxon>Saprolegniomycetes</taxon>
        <taxon>Saprolegniales</taxon>
        <taxon>Verrucalvaceae</taxon>
        <taxon>Aphanomyces</taxon>
    </lineage>
</organism>
<dbReference type="VEuPathDB" id="FungiDB:AeMF1_018465"/>
<protein>
    <recommendedName>
        <fullName evidence="9">Glucosidase II subunit alpha</fullName>
    </recommendedName>
</protein>
<dbReference type="Gene3D" id="2.60.40.1760">
    <property type="entry name" value="glycosyl hydrolase (family 31)"/>
    <property type="match status" value="1"/>
</dbReference>
<dbReference type="InterPro" id="IPR000322">
    <property type="entry name" value="Glyco_hydro_31_TIM"/>
</dbReference>
<evidence type="ECO:0000256" key="5">
    <source>
        <dbReference type="ARBA" id="ARBA00022801"/>
    </source>
</evidence>